<dbReference type="OrthoDB" id="1914176at2759"/>
<feature type="compositionally biased region" description="Acidic residues" evidence="2">
    <location>
        <begin position="219"/>
        <end position="232"/>
    </location>
</feature>
<dbReference type="AlphaFoldDB" id="A0A388KI85"/>
<dbReference type="GO" id="GO:0008270">
    <property type="term" value="F:zinc ion binding"/>
    <property type="evidence" value="ECO:0007669"/>
    <property type="project" value="UniProtKB-KW"/>
</dbReference>
<keyword evidence="1" id="KW-0862">Zinc</keyword>
<dbReference type="Proteomes" id="UP000265515">
    <property type="component" value="Unassembled WGS sequence"/>
</dbReference>
<keyword evidence="1" id="KW-0863">Zinc-finger</keyword>
<name>A0A388KI85_CHABU</name>
<feature type="compositionally biased region" description="Basic residues" evidence="2">
    <location>
        <begin position="280"/>
        <end position="298"/>
    </location>
</feature>
<feature type="compositionally biased region" description="Basic and acidic residues" evidence="2">
    <location>
        <begin position="1"/>
        <end position="63"/>
    </location>
</feature>
<evidence type="ECO:0000313" key="5">
    <source>
        <dbReference type="Proteomes" id="UP000265515"/>
    </source>
</evidence>
<feature type="region of interest" description="Disordered" evidence="2">
    <location>
        <begin position="364"/>
        <end position="401"/>
    </location>
</feature>
<evidence type="ECO:0000313" key="4">
    <source>
        <dbReference type="EMBL" id="GBG69764.1"/>
    </source>
</evidence>
<gene>
    <name evidence="4" type="ORF">CBR_g4595</name>
</gene>
<comment type="caution">
    <text evidence="4">The sequence shown here is derived from an EMBL/GenBank/DDBJ whole genome shotgun (WGS) entry which is preliminary data.</text>
</comment>
<feature type="domain" description="CCHC-type" evidence="3">
    <location>
        <begin position="69"/>
        <end position="84"/>
    </location>
</feature>
<sequence>MSGSGYRDHRDYRRWSERDFNYDEGRHSSRDGHGRGRDPRRERYTGEERQPTDRGYAHREGPRRPPVTCYECGEPGHYRNQCPKLVGEASSHRGRSSSPGHLVRGIEKRSLSEEPAIRKQLEVSTTTIASMKNFIDAEQERKDEEERRKKENEKREQEIAEERKREELEQQARERRARKKEEKKKKEAEDRAAILKEMRMEMKLRMKEAKGKTKVPDYASDDFADDSDDSEIEGLSEQAERLIIHEKHKRGADKTVGDSRPVTTPAKRSVKRGGMDPKKLMLRCRHPSLKKPSPRKRTPASATLTRRRKIPASPGVMEKLKYVQENLQELGALNMEELKTICRGEDVTVEGKKMDIIFAITEKRAHTAYGTDEDEGARKTVEAEDEKKSANESGDDKESEA</sequence>
<organism evidence="4 5">
    <name type="scientific">Chara braunii</name>
    <name type="common">Braun's stonewort</name>
    <dbReference type="NCBI Taxonomy" id="69332"/>
    <lineage>
        <taxon>Eukaryota</taxon>
        <taxon>Viridiplantae</taxon>
        <taxon>Streptophyta</taxon>
        <taxon>Charophyceae</taxon>
        <taxon>Charales</taxon>
        <taxon>Characeae</taxon>
        <taxon>Chara</taxon>
    </lineage>
</organism>
<feature type="region of interest" description="Disordered" evidence="2">
    <location>
        <begin position="245"/>
        <end position="312"/>
    </location>
</feature>
<dbReference type="Gene3D" id="4.10.60.10">
    <property type="entry name" value="Zinc finger, CCHC-type"/>
    <property type="match status" value="1"/>
</dbReference>
<feature type="compositionally biased region" description="Basic and acidic residues" evidence="2">
    <location>
        <begin position="184"/>
        <end position="194"/>
    </location>
</feature>
<dbReference type="SMART" id="SM00343">
    <property type="entry name" value="ZnF_C2HC"/>
    <property type="match status" value="1"/>
</dbReference>
<dbReference type="EMBL" id="BFEA01000120">
    <property type="protein sequence ID" value="GBG69764.1"/>
    <property type="molecule type" value="Genomic_DNA"/>
</dbReference>
<keyword evidence="1" id="KW-0479">Metal-binding</keyword>
<feature type="compositionally biased region" description="Basic and acidic residues" evidence="2">
    <location>
        <begin position="104"/>
        <end position="121"/>
    </location>
</feature>
<feature type="compositionally biased region" description="Basic and acidic residues" evidence="2">
    <location>
        <begin position="376"/>
        <end position="401"/>
    </location>
</feature>
<protein>
    <recommendedName>
        <fullName evidence="3">CCHC-type domain-containing protein</fullName>
    </recommendedName>
</protein>
<dbReference type="InterPro" id="IPR001878">
    <property type="entry name" value="Znf_CCHC"/>
</dbReference>
<dbReference type="PROSITE" id="PS50158">
    <property type="entry name" value="ZF_CCHC"/>
    <property type="match status" value="1"/>
</dbReference>
<evidence type="ECO:0000256" key="1">
    <source>
        <dbReference type="PROSITE-ProRule" id="PRU00047"/>
    </source>
</evidence>
<accession>A0A388KI85</accession>
<dbReference type="InterPro" id="IPR036875">
    <property type="entry name" value="Znf_CCHC_sf"/>
</dbReference>
<feature type="region of interest" description="Disordered" evidence="2">
    <location>
        <begin position="1"/>
        <end position="194"/>
    </location>
</feature>
<keyword evidence="5" id="KW-1185">Reference proteome</keyword>
<proteinExistence type="predicted"/>
<dbReference type="Gramene" id="GBG69764">
    <property type="protein sequence ID" value="GBG69764"/>
    <property type="gene ID" value="CBR_g4595"/>
</dbReference>
<reference evidence="4 5" key="1">
    <citation type="journal article" date="2018" name="Cell">
        <title>The Chara Genome: Secondary Complexity and Implications for Plant Terrestrialization.</title>
        <authorList>
            <person name="Nishiyama T."/>
            <person name="Sakayama H."/>
            <person name="Vries J.D."/>
            <person name="Buschmann H."/>
            <person name="Saint-Marcoux D."/>
            <person name="Ullrich K.K."/>
            <person name="Haas F.B."/>
            <person name="Vanderstraeten L."/>
            <person name="Becker D."/>
            <person name="Lang D."/>
            <person name="Vosolsobe S."/>
            <person name="Rombauts S."/>
            <person name="Wilhelmsson P.K.I."/>
            <person name="Janitza P."/>
            <person name="Kern R."/>
            <person name="Heyl A."/>
            <person name="Rumpler F."/>
            <person name="Villalobos L.I.A.C."/>
            <person name="Clay J.M."/>
            <person name="Skokan R."/>
            <person name="Toyoda A."/>
            <person name="Suzuki Y."/>
            <person name="Kagoshima H."/>
            <person name="Schijlen E."/>
            <person name="Tajeshwar N."/>
            <person name="Catarino B."/>
            <person name="Hetherington A.J."/>
            <person name="Saltykova A."/>
            <person name="Bonnot C."/>
            <person name="Breuninger H."/>
            <person name="Symeonidi A."/>
            <person name="Radhakrishnan G.V."/>
            <person name="Van Nieuwerburgh F."/>
            <person name="Deforce D."/>
            <person name="Chang C."/>
            <person name="Karol K.G."/>
            <person name="Hedrich R."/>
            <person name="Ulvskov P."/>
            <person name="Glockner G."/>
            <person name="Delwiche C.F."/>
            <person name="Petrasek J."/>
            <person name="Van de Peer Y."/>
            <person name="Friml J."/>
            <person name="Beilby M."/>
            <person name="Dolan L."/>
            <person name="Kohara Y."/>
            <person name="Sugano S."/>
            <person name="Fujiyama A."/>
            <person name="Delaux P.-M."/>
            <person name="Quint M."/>
            <person name="TheiBen G."/>
            <person name="Hagemann M."/>
            <person name="Harholt J."/>
            <person name="Dunand C."/>
            <person name="Zachgo S."/>
            <person name="Langdale J."/>
            <person name="Maumus F."/>
            <person name="Straeten D.V.D."/>
            <person name="Gould S.B."/>
            <person name="Rensing S.A."/>
        </authorList>
    </citation>
    <scope>NUCLEOTIDE SEQUENCE [LARGE SCALE GENOMIC DNA]</scope>
    <source>
        <strain evidence="4 5">S276</strain>
    </source>
</reference>
<dbReference type="GO" id="GO:0003676">
    <property type="term" value="F:nucleic acid binding"/>
    <property type="evidence" value="ECO:0007669"/>
    <property type="project" value="InterPro"/>
</dbReference>
<dbReference type="Pfam" id="PF00098">
    <property type="entry name" value="zf-CCHC"/>
    <property type="match status" value="1"/>
</dbReference>
<feature type="compositionally biased region" description="Basic and acidic residues" evidence="2">
    <location>
        <begin position="138"/>
        <end position="174"/>
    </location>
</feature>
<dbReference type="SUPFAM" id="SSF57756">
    <property type="entry name" value="Retrovirus zinc finger-like domains"/>
    <property type="match status" value="1"/>
</dbReference>
<feature type="region of interest" description="Disordered" evidence="2">
    <location>
        <begin position="207"/>
        <end position="232"/>
    </location>
</feature>
<evidence type="ECO:0000256" key="2">
    <source>
        <dbReference type="SAM" id="MobiDB-lite"/>
    </source>
</evidence>
<evidence type="ECO:0000259" key="3">
    <source>
        <dbReference type="PROSITE" id="PS50158"/>
    </source>
</evidence>